<accession>A0AAD5XIE8</accession>
<evidence type="ECO:0000256" key="7">
    <source>
        <dbReference type="ARBA" id="ARBA00022989"/>
    </source>
</evidence>
<dbReference type="EMBL" id="JADGJH010000022">
    <property type="protein sequence ID" value="KAJ3141976.1"/>
    <property type="molecule type" value="Genomic_DNA"/>
</dbReference>
<feature type="transmembrane region" description="Helical" evidence="9">
    <location>
        <begin position="455"/>
        <end position="475"/>
    </location>
</feature>
<dbReference type="GO" id="GO:0035673">
    <property type="term" value="F:oligopeptide transmembrane transporter activity"/>
    <property type="evidence" value="ECO:0007669"/>
    <property type="project" value="InterPro"/>
</dbReference>
<keyword evidence="6" id="KW-0653">Protein transport</keyword>
<feature type="transmembrane region" description="Helical" evidence="9">
    <location>
        <begin position="50"/>
        <end position="74"/>
    </location>
</feature>
<feature type="transmembrane region" description="Helical" evidence="9">
    <location>
        <begin position="562"/>
        <end position="586"/>
    </location>
</feature>
<keyword evidence="11" id="KW-1185">Reference proteome</keyword>
<feature type="transmembrane region" description="Helical" evidence="9">
    <location>
        <begin position="623"/>
        <end position="646"/>
    </location>
</feature>
<dbReference type="PANTHER" id="PTHR22601">
    <property type="entry name" value="ISP4 LIKE PROTEIN"/>
    <property type="match status" value="1"/>
</dbReference>
<dbReference type="Pfam" id="PF03169">
    <property type="entry name" value="OPT"/>
    <property type="match status" value="1"/>
</dbReference>
<evidence type="ECO:0000256" key="4">
    <source>
        <dbReference type="ARBA" id="ARBA00022692"/>
    </source>
</evidence>
<feature type="transmembrane region" description="Helical" evidence="9">
    <location>
        <begin position="81"/>
        <end position="101"/>
    </location>
</feature>
<evidence type="ECO:0000256" key="8">
    <source>
        <dbReference type="ARBA" id="ARBA00023136"/>
    </source>
</evidence>
<feature type="transmembrane region" description="Helical" evidence="9">
    <location>
        <begin position="394"/>
        <end position="417"/>
    </location>
</feature>
<evidence type="ECO:0000256" key="2">
    <source>
        <dbReference type="ARBA" id="ARBA00008807"/>
    </source>
</evidence>
<keyword evidence="8 9" id="KW-0472">Membrane</keyword>
<comment type="caution">
    <text evidence="10">The sequence shown here is derived from an EMBL/GenBank/DDBJ whole genome shotgun (WGS) entry which is preliminary data.</text>
</comment>
<evidence type="ECO:0000256" key="1">
    <source>
        <dbReference type="ARBA" id="ARBA00004141"/>
    </source>
</evidence>
<evidence type="ECO:0000256" key="9">
    <source>
        <dbReference type="SAM" id="Phobius"/>
    </source>
</evidence>
<feature type="transmembrane region" description="Helical" evidence="9">
    <location>
        <begin position="211"/>
        <end position="230"/>
    </location>
</feature>
<organism evidence="10 11">
    <name type="scientific">Physocladia obscura</name>
    <dbReference type="NCBI Taxonomy" id="109957"/>
    <lineage>
        <taxon>Eukaryota</taxon>
        <taxon>Fungi</taxon>
        <taxon>Fungi incertae sedis</taxon>
        <taxon>Chytridiomycota</taxon>
        <taxon>Chytridiomycota incertae sedis</taxon>
        <taxon>Chytridiomycetes</taxon>
        <taxon>Chytridiales</taxon>
        <taxon>Chytriomycetaceae</taxon>
        <taxon>Physocladia</taxon>
    </lineage>
</organism>
<comment type="subcellular location">
    <subcellularLocation>
        <location evidence="1">Membrane</location>
        <topology evidence="1">Multi-pass membrane protein</topology>
    </subcellularLocation>
</comment>
<feature type="transmembrane region" description="Helical" evidence="9">
    <location>
        <begin position="237"/>
        <end position="255"/>
    </location>
</feature>
<proteinExistence type="inferred from homology"/>
<feature type="transmembrane region" description="Helical" evidence="9">
    <location>
        <begin position="598"/>
        <end position="617"/>
    </location>
</feature>
<feature type="transmembrane region" description="Helical" evidence="9">
    <location>
        <begin position="149"/>
        <end position="169"/>
    </location>
</feature>
<keyword evidence="3" id="KW-0813">Transport</keyword>
<dbReference type="GO" id="GO:0015031">
    <property type="term" value="P:protein transport"/>
    <property type="evidence" value="ECO:0007669"/>
    <property type="project" value="UniProtKB-KW"/>
</dbReference>
<dbReference type="GO" id="GO:0016020">
    <property type="term" value="C:membrane"/>
    <property type="evidence" value="ECO:0007669"/>
    <property type="project" value="UniProtKB-SubCell"/>
</dbReference>
<name>A0AAD5XIE8_9FUNG</name>
<evidence type="ECO:0008006" key="12">
    <source>
        <dbReference type="Google" id="ProtNLM"/>
    </source>
</evidence>
<evidence type="ECO:0000313" key="10">
    <source>
        <dbReference type="EMBL" id="KAJ3141976.1"/>
    </source>
</evidence>
<evidence type="ECO:0000256" key="3">
    <source>
        <dbReference type="ARBA" id="ARBA00022448"/>
    </source>
</evidence>
<comment type="similarity">
    <text evidence="2">Belongs to the oligopeptide OPT transporter family.</text>
</comment>
<evidence type="ECO:0000313" key="11">
    <source>
        <dbReference type="Proteomes" id="UP001211907"/>
    </source>
</evidence>
<protein>
    <recommendedName>
        <fullName evidence="12">OPT superfamily oligopeptide transporter</fullName>
    </recommendedName>
</protein>
<dbReference type="AlphaFoldDB" id="A0AAD5XIE8"/>
<evidence type="ECO:0000256" key="6">
    <source>
        <dbReference type="ARBA" id="ARBA00022927"/>
    </source>
</evidence>
<feature type="transmembrane region" description="Helical" evidence="9">
    <location>
        <begin position="706"/>
        <end position="731"/>
    </location>
</feature>
<feature type="transmembrane region" description="Helical" evidence="9">
    <location>
        <begin position="299"/>
        <end position="322"/>
    </location>
</feature>
<evidence type="ECO:0000256" key="5">
    <source>
        <dbReference type="ARBA" id="ARBA00022856"/>
    </source>
</evidence>
<feature type="transmembrane region" description="Helical" evidence="9">
    <location>
        <begin position="681"/>
        <end position="697"/>
    </location>
</feature>
<keyword evidence="4 9" id="KW-0812">Transmembrane</keyword>
<dbReference type="InterPro" id="IPR004813">
    <property type="entry name" value="OPT"/>
</dbReference>
<dbReference type="NCBIfam" id="TIGR00728">
    <property type="entry name" value="OPT_sfam"/>
    <property type="match status" value="2"/>
</dbReference>
<keyword evidence="7 9" id="KW-1133">Transmembrane helix</keyword>
<keyword evidence="5" id="KW-0571">Peptide transport</keyword>
<sequence length="788" mass="87493">MGTETEPKVEIDVEGADIDLDDVEVTDVQDIIDRLDFIVPQTDDPSIPTLTFRAVLLGTLWGAGLSFANTLLAFRTSAFSVGANIAVILSYPMGVFLASVLPSGILNPGPFTVKEHVLIYIMASCSSQPYGIDNVVSQAMPTLMNNTNITFAHAFGFIFVTQFIGYGLSGLTRRFLVKPTAMWWPGNLSAIAIFSSFHKVDLPVEGERYKISRYVVFWFAFAGMFVYTWLPEFFMPVLQTVSTLCLFAGVGINSSGTPNVAGKMTTFNAVISSTTNGVGMLGMTFDWNYVGSAYLTSPFWAVLANIGGSIILQYVATPIIYYNDVFGINALMTQDPYNHNPLLNTGHLFNGNPNSTTHKLGGRVRPDFFYNASDNYNLNLTAYNDVAPVHLTSFFLLTYCSSFLGITSAITHVIVWYGKDIYRQTLNAFRQIRDSVDAQDKHVKMMEAYPDIPDWAYLGFLVICVILAIVVSVTTPFGMPWWGIFFSLFLDAIFLLPFGVVQAVSGFALGLNVLTEFVIGLMIPGQTVAVMAFKSWGYNNIIQALALTQDLKLGQYLHISPYAMVFAQFWGTFLNAVLATGACWYVMFNSGGLLNDPAWGYPGFQVFYSAGGIWGAIGPQRFFGIGSLYQGTLWCFLIGFLLPLVPWAGNRFIVKSKYWHYFNVPVMVVFYGPQFGYQNNFIVPLLVSFFSSVVLFNKNREFFQKYVYVIGAAFDGSSALAILIISIMGVFNVTFNDFNVFNPNTNNWPGELDYYCWPDRDYNDFGCEWYLNQGLNVTGDGTLCVLAA</sequence>
<dbReference type="InterPro" id="IPR004648">
    <property type="entry name" value="Oligpept_transpt"/>
</dbReference>
<gene>
    <name evidence="10" type="ORF">HK100_004457</name>
</gene>
<reference evidence="10" key="1">
    <citation type="submission" date="2020-05" db="EMBL/GenBank/DDBJ databases">
        <title>Phylogenomic resolution of chytrid fungi.</title>
        <authorList>
            <person name="Stajich J.E."/>
            <person name="Amses K."/>
            <person name="Simmons R."/>
            <person name="Seto K."/>
            <person name="Myers J."/>
            <person name="Bonds A."/>
            <person name="Quandt C.A."/>
            <person name="Barry K."/>
            <person name="Liu P."/>
            <person name="Grigoriev I."/>
            <person name="Longcore J.E."/>
            <person name="James T.Y."/>
        </authorList>
    </citation>
    <scope>NUCLEOTIDE SEQUENCE</scope>
    <source>
        <strain evidence="10">JEL0513</strain>
    </source>
</reference>
<dbReference type="Proteomes" id="UP001211907">
    <property type="component" value="Unassembled WGS sequence"/>
</dbReference>